<organism evidence="2 3">
    <name type="scientific">Nepenthes gracilis</name>
    <name type="common">Slender pitcher plant</name>
    <dbReference type="NCBI Taxonomy" id="150966"/>
    <lineage>
        <taxon>Eukaryota</taxon>
        <taxon>Viridiplantae</taxon>
        <taxon>Streptophyta</taxon>
        <taxon>Embryophyta</taxon>
        <taxon>Tracheophyta</taxon>
        <taxon>Spermatophyta</taxon>
        <taxon>Magnoliopsida</taxon>
        <taxon>eudicotyledons</taxon>
        <taxon>Gunneridae</taxon>
        <taxon>Pentapetalae</taxon>
        <taxon>Caryophyllales</taxon>
        <taxon>Nepenthaceae</taxon>
        <taxon>Nepenthes</taxon>
    </lineage>
</organism>
<dbReference type="AlphaFoldDB" id="A0AAD3SYB8"/>
<name>A0AAD3SYB8_NEPGR</name>
<evidence type="ECO:0000313" key="3">
    <source>
        <dbReference type="Proteomes" id="UP001279734"/>
    </source>
</evidence>
<reference evidence="2" key="1">
    <citation type="submission" date="2023-05" db="EMBL/GenBank/DDBJ databases">
        <title>Nepenthes gracilis genome sequencing.</title>
        <authorList>
            <person name="Fukushima K."/>
        </authorList>
    </citation>
    <scope>NUCLEOTIDE SEQUENCE</scope>
    <source>
        <strain evidence="2">SING2019-196</strain>
    </source>
</reference>
<feature type="compositionally biased region" description="Basic and acidic residues" evidence="1">
    <location>
        <begin position="32"/>
        <end position="42"/>
    </location>
</feature>
<evidence type="ECO:0000313" key="2">
    <source>
        <dbReference type="EMBL" id="GMH18231.1"/>
    </source>
</evidence>
<protein>
    <submittedName>
        <fullName evidence="2">Uncharacterized protein</fullName>
    </submittedName>
</protein>
<dbReference type="Proteomes" id="UP001279734">
    <property type="component" value="Unassembled WGS sequence"/>
</dbReference>
<sequence>MTSKIEPEIETKREGNSTTLPPSAATGSSLGNDREGRRRPERNGVVLNCVIEYDVVVAVPAQAQVHRARVGAQTVRPIHER</sequence>
<dbReference type="EMBL" id="BSYO01000019">
    <property type="protein sequence ID" value="GMH18231.1"/>
    <property type="molecule type" value="Genomic_DNA"/>
</dbReference>
<feature type="compositionally biased region" description="Basic and acidic residues" evidence="1">
    <location>
        <begin position="1"/>
        <end position="15"/>
    </location>
</feature>
<feature type="region of interest" description="Disordered" evidence="1">
    <location>
        <begin position="1"/>
        <end position="43"/>
    </location>
</feature>
<feature type="compositionally biased region" description="Polar residues" evidence="1">
    <location>
        <begin position="16"/>
        <end position="31"/>
    </location>
</feature>
<proteinExistence type="predicted"/>
<comment type="caution">
    <text evidence="2">The sequence shown here is derived from an EMBL/GenBank/DDBJ whole genome shotgun (WGS) entry which is preliminary data.</text>
</comment>
<gene>
    <name evidence="2" type="ORF">Nepgr_020072</name>
</gene>
<keyword evidence="3" id="KW-1185">Reference proteome</keyword>
<evidence type="ECO:0000256" key="1">
    <source>
        <dbReference type="SAM" id="MobiDB-lite"/>
    </source>
</evidence>
<accession>A0AAD3SYB8</accession>